<dbReference type="EMBL" id="FPKV01000001">
    <property type="protein sequence ID" value="SFZ89312.1"/>
    <property type="molecule type" value="Genomic_DNA"/>
</dbReference>
<dbReference type="PANTHER" id="PTHR10151:SF120">
    <property type="entry name" value="BIS(5'-ADENOSYL)-TRIPHOSPHATASE"/>
    <property type="match status" value="1"/>
</dbReference>
<evidence type="ECO:0000313" key="9">
    <source>
        <dbReference type="Proteomes" id="UP000182544"/>
    </source>
</evidence>
<dbReference type="NCBIfam" id="NF042991">
    <property type="entry name" value="alk_phos_PafA"/>
    <property type="match status" value="1"/>
</dbReference>
<feature type="binding site" evidence="6">
    <location>
        <position position="106"/>
    </location>
    <ligand>
        <name>substrate</name>
    </ligand>
</feature>
<accession>A0A1K2IAI1</accession>
<evidence type="ECO:0000256" key="3">
    <source>
        <dbReference type="ARBA" id="ARBA00022729"/>
    </source>
</evidence>
<reference evidence="8 9" key="1">
    <citation type="submission" date="2016-10" db="EMBL/GenBank/DDBJ databases">
        <authorList>
            <person name="de Groot N.N."/>
        </authorList>
    </citation>
    <scope>NUCLEOTIDE SEQUENCE [LARGE SCALE GENOMIC DNA]</scope>
    <source>
        <strain evidence="8 9">DSM 18180</strain>
    </source>
</reference>
<dbReference type="Proteomes" id="UP000182544">
    <property type="component" value="Unassembled WGS sequence"/>
</dbReference>
<evidence type="ECO:0000256" key="7">
    <source>
        <dbReference type="SAM" id="SignalP"/>
    </source>
</evidence>
<dbReference type="InterPro" id="IPR026263">
    <property type="entry name" value="Alkaline_phosphatase_prok"/>
</dbReference>
<dbReference type="InterPro" id="IPR002591">
    <property type="entry name" value="Phosphodiest/P_Trfase"/>
</dbReference>
<dbReference type="RefSeq" id="WP_072399670.1">
    <property type="nucleotide sequence ID" value="NZ_FPKV01000001.1"/>
</dbReference>
<keyword evidence="1 5" id="KW-0597">Phosphoprotein</keyword>
<dbReference type="Pfam" id="PF01663">
    <property type="entry name" value="Phosphodiest"/>
    <property type="match status" value="1"/>
</dbReference>
<protein>
    <submittedName>
        <fullName evidence="8">Predicted pyrophosphatase or phosphodiesterase, AlkP superfamily</fullName>
    </submittedName>
</protein>
<keyword evidence="2 4" id="KW-0479">Metal-binding</keyword>
<keyword evidence="9" id="KW-1185">Reference proteome</keyword>
<evidence type="ECO:0000256" key="5">
    <source>
        <dbReference type="PIRSR" id="PIRSR031924-50"/>
    </source>
</evidence>
<feature type="chain" id="PRO_5012159479" evidence="7">
    <location>
        <begin position="20"/>
        <end position="560"/>
    </location>
</feature>
<dbReference type="STRING" id="369401.SAMN05428642_101146"/>
<dbReference type="OrthoDB" id="9766127at2"/>
<evidence type="ECO:0000313" key="8">
    <source>
        <dbReference type="EMBL" id="SFZ89312.1"/>
    </source>
</evidence>
<evidence type="ECO:0000256" key="1">
    <source>
        <dbReference type="ARBA" id="ARBA00022553"/>
    </source>
</evidence>
<dbReference type="AlphaFoldDB" id="A0A1K2IAI1"/>
<dbReference type="SUPFAM" id="SSF53649">
    <property type="entry name" value="Alkaline phosphatase-like"/>
    <property type="match status" value="1"/>
</dbReference>
<organism evidence="8 9">
    <name type="scientific">Flaviramulus basaltis</name>
    <dbReference type="NCBI Taxonomy" id="369401"/>
    <lineage>
        <taxon>Bacteria</taxon>
        <taxon>Pseudomonadati</taxon>
        <taxon>Bacteroidota</taxon>
        <taxon>Flavobacteriia</taxon>
        <taxon>Flavobacteriales</taxon>
        <taxon>Flavobacteriaceae</taxon>
        <taxon>Flaviramulus</taxon>
    </lineage>
</organism>
<sequence>MKNIILSLILIPLCFSCKAQNEVSLIKNESNIERPKLVVGIVVDQMRYDYLTRFYNRFGEGGFKRMMNEGFNCKNNQFNYIPTKTGPGHASIYTGTTPKYHGIIGNDWFDKESGHNVNCVQDDSVLAIGTNSSDAKDGKMSPNRMLTTTFADENRLFTQMQGKTIGISIKHRGAILPAGHTANAAFWLDYDHDGNGNWITSSFYMNDLPQWVKNFNETNITESYFKEWNTLYDINSYTESGSDLNTFERIFEGKETATFPYNLEALKKDNGNFKIIAESPFGNSLITDFTIKAIDAEALGKDDITDVLTVSFSSTDKVGHDFGPNSKEIEDTYLRLDLDLERLFNALDEKVGKGEYTVFLTADHGAPNVINYLLSKKIPAGLFDESQMFDEMNTFLEQKFKVSDLILSRINNQIYLNHDKINSNNIDLENVKEVLSLKLLKYRLIDKVYMTSEINQFDGSNGVVENLLSNGHNQKRSGDLMFVYNPAVFKDALWNRTGTDHHSGFSYDTHVPLLFFGKGIQHGATNKLTHITDIAPTISALLGISFPNACIGQPLEFVLD</sequence>
<dbReference type="Gene3D" id="3.40.720.10">
    <property type="entry name" value="Alkaline Phosphatase, subunit A"/>
    <property type="match status" value="1"/>
</dbReference>
<dbReference type="GO" id="GO:0046872">
    <property type="term" value="F:metal ion binding"/>
    <property type="evidence" value="ECO:0007669"/>
    <property type="project" value="UniProtKB-KW"/>
</dbReference>
<evidence type="ECO:0000256" key="6">
    <source>
        <dbReference type="PIRSR" id="PIRSR031924-51"/>
    </source>
</evidence>
<dbReference type="PIRSF" id="PIRSF031924">
    <property type="entry name" value="Pi-irrepressible_AP"/>
    <property type="match status" value="1"/>
</dbReference>
<evidence type="ECO:0000256" key="2">
    <source>
        <dbReference type="ARBA" id="ARBA00022723"/>
    </source>
</evidence>
<proteinExistence type="predicted"/>
<gene>
    <name evidence="8" type="ORF">SAMN05428642_101146</name>
</gene>
<dbReference type="Gene3D" id="3.30.1360.150">
    <property type="match status" value="1"/>
</dbReference>
<feature type="signal peptide" evidence="7">
    <location>
        <begin position="1"/>
        <end position="19"/>
    </location>
</feature>
<keyword evidence="3 7" id="KW-0732">Signal</keyword>
<dbReference type="PANTHER" id="PTHR10151">
    <property type="entry name" value="ECTONUCLEOTIDE PYROPHOSPHATASE/PHOSPHODIESTERASE"/>
    <property type="match status" value="1"/>
</dbReference>
<feature type="binding site" evidence="6">
    <location>
        <begin position="170"/>
        <end position="172"/>
    </location>
    <ligand>
        <name>substrate</name>
    </ligand>
</feature>
<feature type="active site" description="Phosphothreonine intermediate" evidence="5">
    <location>
        <position position="85"/>
    </location>
</feature>
<dbReference type="GO" id="GO:0004035">
    <property type="term" value="F:alkaline phosphatase activity"/>
    <property type="evidence" value="ECO:0007669"/>
    <property type="project" value="InterPro"/>
</dbReference>
<name>A0A1K2IAI1_9FLAO</name>
<dbReference type="CDD" id="cd16016">
    <property type="entry name" value="AP-SPAP"/>
    <property type="match status" value="1"/>
</dbReference>
<dbReference type="InterPro" id="IPR017850">
    <property type="entry name" value="Alkaline_phosphatase_core_sf"/>
</dbReference>
<evidence type="ECO:0000256" key="4">
    <source>
        <dbReference type="PIRNR" id="PIRNR031924"/>
    </source>
</evidence>